<dbReference type="InterPro" id="IPR004358">
    <property type="entry name" value="Sig_transdc_His_kin-like_C"/>
</dbReference>
<dbReference type="Pfam" id="PF00512">
    <property type="entry name" value="HisKA"/>
    <property type="match status" value="1"/>
</dbReference>
<evidence type="ECO:0000259" key="6">
    <source>
        <dbReference type="PROSITE" id="PS50110"/>
    </source>
</evidence>
<dbReference type="AlphaFoldDB" id="A0A1H9VHE9"/>
<dbReference type="FunFam" id="1.10.287.130:FF:000037">
    <property type="entry name" value="Hybrid sensor histidine kinase/response regulator"/>
    <property type="match status" value="1"/>
</dbReference>
<dbReference type="Proteomes" id="UP000198885">
    <property type="component" value="Unassembled WGS sequence"/>
</dbReference>
<dbReference type="InterPro" id="IPR036890">
    <property type="entry name" value="HATPase_C_sf"/>
</dbReference>
<dbReference type="CDD" id="cd00082">
    <property type="entry name" value="HisKA"/>
    <property type="match status" value="1"/>
</dbReference>
<dbReference type="Pfam" id="PF02518">
    <property type="entry name" value="HATPase_c"/>
    <property type="match status" value="1"/>
</dbReference>
<evidence type="ECO:0000313" key="7">
    <source>
        <dbReference type="EMBL" id="SES20961.1"/>
    </source>
</evidence>
<name>A0A1H9VHE9_9RHOB</name>
<dbReference type="InterPro" id="IPR003661">
    <property type="entry name" value="HisK_dim/P_dom"/>
</dbReference>
<dbReference type="Pfam" id="PF00072">
    <property type="entry name" value="Response_reg"/>
    <property type="match status" value="1"/>
</dbReference>
<dbReference type="SMART" id="SM00387">
    <property type="entry name" value="HATPase_c"/>
    <property type="match status" value="1"/>
</dbReference>
<dbReference type="SUPFAM" id="SSF52172">
    <property type="entry name" value="CheY-like"/>
    <property type="match status" value="1"/>
</dbReference>
<dbReference type="RefSeq" id="WP_235859870.1">
    <property type="nucleotide sequence ID" value="NZ_FOGU01000007.1"/>
</dbReference>
<dbReference type="GO" id="GO:0000155">
    <property type="term" value="F:phosphorelay sensor kinase activity"/>
    <property type="evidence" value="ECO:0007669"/>
    <property type="project" value="InterPro"/>
</dbReference>
<dbReference type="PANTHER" id="PTHR43065">
    <property type="entry name" value="SENSOR HISTIDINE KINASE"/>
    <property type="match status" value="1"/>
</dbReference>
<keyword evidence="7" id="KW-0808">Transferase</keyword>
<evidence type="ECO:0000256" key="3">
    <source>
        <dbReference type="ARBA" id="ARBA00022553"/>
    </source>
</evidence>
<dbReference type="InterPro" id="IPR036097">
    <property type="entry name" value="HisK_dim/P_sf"/>
</dbReference>
<feature type="domain" description="Response regulatory" evidence="6">
    <location>
        <begin position="575"/>
        <end position="691"/>
    </location>
</feature>
<evidence type="ECO:0000259" key="5">
    <source>
        <dbReference type="PROSITE" id="PS50109"/>
    </source>
</evidence>
<dbReference type="PRINTS" id="PR00344">
    <property type="entry name" value="BCTRLSENSOR"/>
</dbReference>
<comment type="catalytic activity">
    <reaction evidence="1">
        <text>ATP + protein L-histidine = ADP + protein N-phospho-L-histidine.</text>
        <dbReference type="EC" id="2.7.13.3"/>
    </reaction>
</comment>
<dbReference type="Gene3D" id="3.30.450.20">
    <property type="entry name" value="PAS domain"/>
    <property type="match status" value="1"/>
</dbReference>
<evidence type="ECO:0000313" key="8">
    <source>
        <dbReference type="Proteomes" id="UP000198885"/>
    </source>
</evidence>
<feature type="domain" description="Histidine kinase" evidence="5">
    <location>
        <begin position="328"/>
        <end position="551"/>
    </location>
</feature>
<dbReference type="PANTHER" id="PTHR43065:SF42">
    <property type="entry name" value="TWO-COMPONENT SENSOR PPRA"/>
    <property type="match status" value="1"/>
</dbReference>
<feature type="modified residue" description="4-aspartylphosphate" evidence="4">
    <location>
        <position position="626"/>
    </location>
</feature>
<organism evidence="7 8">
    <name type="scientific">Tranquillimonas rosea</name>
    <dbReference type="NCBI Taxonomy" id="641238"/>
    <lineage>
        <taxon>Bacteria</taxon>
        <taxon>Pseudomonadati</taxon>
        <taxon>Pseudomonadota</taxon>
        <taxon>Alphaproteobacteria</taxon>
        <taxon>Rhodobacterales</taxon>
        <taxon>Roseobacteraceae</taxon>
        <taxon>Tranquillimonas</taxon>
    </lineage>
</organism>
<keyword evidence="3 4" id="KW-0597">Phosphoprotein</keyword>
<accession>A0A1H9VHE9</accession>
<dbReference type="Gene3D" id="3.40.50.2300">
    <property type="match status" value="1"/>
</dbReference>
<dbReference type="InterPro" id="IPR005467">
    <property type="entry name" value="His_kinase_dom"/>
</dbReference>
<dbReference type="SMART" id="SM00388">
    <property type="entry name" value="HisKA"/>
    <property type="match status" value="1"/>
</dbReference>
<evidence type="ECO:0000256" key="2">
    <source>
        <dbReference type="ARBA" id="ARBA00012438"/>
    </source>
</evidence>
<dbReference type="SMART" id="SM00448">
    <property type="entry name" value="REC"/>
    <property type="match status" value="1"/>
</dbReference>
<evidence type="ECO:0000256" key="4">
    <source>
        <dbReference type="PROSITE-ProRule" id="PRU00169"/>
    </source>
</evidence>
<dbReference type="InterPro" id="IPR003594">
    <property type="entry name" value="HATPase_dom"/>
</dbReference>
<proteinExistence type="predicted"/>
<dbReference type="PROSITE" id="PS50110">
    <property type="entry name" value="RESPONSE_REGULATORY"/>
    <property type="match status" value="1"/>
</dbReference>
<dbReference type="Gene3D" id="3.30.565.10">
    <property type="entry name" value="Histidine kinase-like ATPase, C-terminal domain"/>
    <property type="match status" value="1"/>
</dbReference>
<evidence type="ECO:0000256" key="1">
    <source>
        <dbReference type="ARBA" id="ARBA00000085"/>
    </source>
</evidence>
<dbReference type="Gene3D" id="1.10.287.130">
    <property type="match status" value="1"/>
</dbReference>
<dbReference type="EC" id="2.7.13.3" evidence="2"/>
<keyword evidence="8" id="KW-1185">Reference proteome</keyword>
<sequence>MLAALWWADVRTRAAVRDLARQLHEDDPVPCFVGSGLRSLTPVNAAARDICVETVLSTYMAQPESFLDELGTRAATERYAAADRRLSETAIHVTARSLGQGQVLWRLDERRVGQTHDPVPRVALDAEDRVTWASPAVRTLLGFSPERLSDCLDELPVRQFGLHQLAGSGGQRQVILCDRGPDCGGRDVLFLPPMATEGDAAFFERLPVPLLRLTRDGSVRQANRMARTLLEMEAQQDYLLREVVDGPGRPIHDWLDEAFERNGPGRSEVVRAMLAAQELHVQITLGAVEDGEEPTITAVLTDATELKSLEAQFVQSQKMQAIGQLAGGVAHDFNNLLTAISGHCDLLLLRRDPGDPDYPDLEQINQNTNRAASLVGQLLAYSRKQNLRPQLLEVRDTLSDLTHLLNRLVGAQVALTFRHDPDLLMIRADKRQLEQVVMNLVLNARDAMPGGGTISIETQGVTLNKELHRDRAVVAPGRYVVVRVIDDGIGIPADKIGKIFEPFFTTKGVGEGTGLGLSTAYGIIKQTGGYIFADSAEGKGTTFTLYFPAYSRPVDLTPSEPRAEAVRDNARASGTVLLVEDEAPVRAFAARALRMRGLKVIEAANAEDALALLEDAELSVDVFVSDVIMPGIDGPTWVAQALERRPGTRTVFVSGYAAESLSEAQLRIPHSVFLQKPFSLAQLVASVKDRIEDAAWAERETEDA</sequence>
<keyword evidence="7" id="KW-0418">Kinase</keyword>
<dbReference type="STRING" id="641238.SAMN04490244_107114"/>
<dbReference type="InterPro" id="IPR001789">
    <property type="entry name" value="Sig_transdc_resp-reg_receiver"/>
</dbReference>
<protein>
    <recommendedName>
        <fullName evidence="2">histidine kinase</fullName>
        <ecNumber evidence="2">2.7.13.3</ecNumber>
    </recommendedName>
</protein>
<dbReference type="InterPro" id="IPR011006">
    <property type="entry name" value="CheY-like_superfamily"/>
</dbReference>
<gene>
    <name evidence="7" type="ORF">SAMN04490244_107114</name>
</gene>
<dbReference type="PROSITE" id="PS50109">
    <property type="entry name" value="HIS_KIN"/>
    <property type="match status" value="1"/>
</dbReference>
<dbReference type="EMBL" id="FOGU01000007">
    <property type="protein sequence ID" value="SES20961.1"/>
    <property type="molecule type" value="Genomic_DNA"/>
</dbReference>
<dbReference type="SUPFAM" id="SSF47384">
    <property type="entry name" value="Homodimeric domain of signal transducing histidine kinase"/>
    <property type="match status" value="1"/>
</dbReference>
<dbReference type="SUPFAM" id="SSF55874">
    <property type="entry name" value="ATPase domain of HSP90 chaperone/DNA topoisomerase II/histidine kinase"/>
    <property type="match status" value="1"/>
</dbReference>
<reference evidence="7 8" key="1">
    <citation type="submission" date="2016-10" db="EMBL/GenBank/DDBJ databases">
        <authorList>
            <person name="de Groot N.N."/>
        </authorList>
    </citation>
    <scope>NUCLEOTIDE SEQUENCE [LARGE SCALE GENOMIC DNA]</scope>
    <source>
        <strain evidence="7 8">DSM 23042</strain>
    </source>
</reference>